<feature type="chain" id="PRO_5035197708" description="alpha-glucosidase" evidence="7">
    <location>
        <begin position="22"/>
        <end position="761"/>
    </location>
</feature>
<keyword evidence="4" id="KW-0325">Glycoprotein</keyword>
<evidence type="ECO:0000259" key="8">
    <source>
        <dbReference type="SMART" id="SM00642"/>
    </source>
</evidence>
<evidence type="ECO:0000256" key="2">
    <source>
        <dbReference type="ARBA" id="ARBA00008061"/>
    </source>
</evidence>
<feature type="compositionally biased region" description="Basic and acidic residues" evidence="6">
    <location>
        <begin position="178"/>
        <end position="192"/>
    </location>
</feature>
<evidence type="ECO:0000256" key="3">
    <source>
        <dbReference type="ARBA" id="ARBA00012741"/>
    </source>
</evidence>
<evidence type="ECO:0000256" key="4">
    <source>
        <dbReference type="ARBA" id="ARBA00023180"/>
    </source>
</evidence>
<feature type="signal peptide" evidence="7">
    <location>
        <begin position="1"/>
        <end position="21"/>
    </location>
</feature>
<evidence type="ECO:0000256" key="1">
    <source>
        <dbReference type="ARBA" id="ARBA00001657"/>
    </source>
</evidence>
<keyword evidence="7" id="KW-0732">Signal</keyword>
<reference evidence="9" key="1">
    <citation type="journal article" date="2021" name="Sci. Adv.">
        <title>The American lobster genome reveals insights on longevity, neural, and immune adaptations.</title>
        <authorList>
            <person name="Polinski J.M."/>
            <person name="Zimin A.V."/>
            <person name="Clark K.F."/>
            <person name="Kohn A.B."/>
            <person name="Sadowski N."/>
            <person name="Timp W."/>
            <person name="Ptitsyn A."/>
            <person name="Khanna P."/>
            <person name="Romanova D.Y."/>
            <person name="Williams P."/>
            <person name="Greenwood S.J."/>
            <person name="Moroz L.L."/>
            <person name="Walt D.R."/>
            <person name="Bodnar A.G."/>
        </authorList>
    </citation>
    <scope>NUCLEOTIDE SEQUENCE</scope>
    <source>
        <strain evidence="9">GMGI-L3</strain>
    </source>
</reference>
<comment type="caution">
    <text evidence="9">The sequence shown here is derived from an EMBL/GenBank/DDBJ whole genome shotgun (WGS) entry which is preliminary data.</text>
</comment>
<dbReference type="EMBL" id="JAHLQT010030798">
    <property type="protein sequence ID" value="KAG7160769.1"/>
    <property type="molecule type" value="Genomic_DNA"/>
</dbReference>
<feature type="domain" description="Glycosyl hydrolase family 13 catalytic" evidence="8">
    <location>
        <begin position="211"/>
        <end position="606"/>
    </location>
</feature>
<dbReference type="PANTHER" id="PTHR10357">
    <property type="entry name" value="ALPHA-AMYLASE FAMILY MEMBER"/>
    <property type="match status" value="1"/>
</dbReference>
<keyword evidence="5" id="KW-0378">Hydrolase</keyword>
<keyword evidence="5" id="KW-0326">Glycosidase</keyword>
<sequence>MPPIDLFSGLSLLLCCDSFNANNDTATTTLPITTPTTTPATTPTTTPAPLLPMALRTEAHHEDVTHSEPVNDEVDDDDEVEYVNTVVVKLPSKMAGGGVGHLVQINVFIGGLKEALQGGNLPQDIQLIMDILNSSCNQEHLQGIQEDPQQDTNSDDLHNTTISLSTSEGGNGECNPSVEKEKGAGKEEMMKGAEEEEDKKLAWWQRNIVYQVYPRSFQDTDGSGKGDLKGIAMRADYLQQLGVATVWLSPIFTSPMADFGYDISNFTDIDPILGDMQDFDFLLQEFHARDLKVVLDLVPNHTSDQHEWFTKSVLREDSYTDYYVWADPKGYTPSGTPIPPNNWLSVLRGTAWQWVEERQQFYLHKYRKEQPDLNYRNPAVRSHMKEVLKFWLDRGVDGFCLDALKHLYEAEDLYQDEPVSLKSGVSDPLQYEYLEHTLTVNQPEVFQIALREWRDLIDQYPDRFLIAQLYDPDISEIMKYYGTSSAPLSHFPFNFRFIQYLKTRDDVTGHNLLAYITEWLDNMPAGMWPNWVLSNHGNSRLASRVGGDLVDALHMMTMLLPGTPITYYGDELGMEDTYVTWEETQDPYGKNFGPTRYQEASRDPSRSPMQWDDSHNAGFSSANNTWLPVNDNYLTVNVKAQMAAQESHLRLYQRLAKLRQEVTFTHGNLTFPVVTQQVFSFLRSHLRSHSYLVVINTSRQQLLVDLTKGTGLPPTATVLLRSVTHTTPRRVIHTTPGSEVNLAVLRLKAGEGLVLRLPTQA</sequence>
<comment type="catalytic activity">
    <reaction evidence="1">
        <text>Hydrolysis of terminal, non-reducing (1-&gt;4)-linked alpha-D-glucose residues with release of alpha-D-glucose.</text>
        <dbReference type="EC" id="3.2.1.20"/>
    </reaction>
</comment>
<dbReference type="OrthoDB" id="1740265at2759"/>
<dbReference type="SMART" id="SM00642">
    <property type="entry name" value="Aamy"/>
    <property type="match status" value="1"/>
</dbReference>
<evidence type="ECO:0000313" key="9">
    <source>
        <dbReference type="EMBL" id="KAG7160769.1"/>
    </source>
</evidence>
<dbReference type="InterPro" id="IPR006047">
    <property type="entry name" value="GH13_cat_dom"/>
</dbReference>
<feature type="compositionally biased region" description="Polar residues" evidence="6">
    <location>
        <begin position="159"/>
        <end position="168"/>
    </location>
</feature>
<dbReference type="FunFam" id="3.90.400.10:FF:000001">
    <property type="entry name" value="Maltase A3, isoform A"/>
    <property type="match status" value="1"/>
</dbReference>
<dbReference type="GO" id="GO:0005975">
    <property type="term" value="P:carbohydrate metabolic process"/>
    <property type="evidence" value="ECO:0007669"/>
    <property type="project" value="InterPro"/>
</dbReference>
<dbReference type="PANTHER" id="PTHR10357:SF179">
    <property type="entry name" value="NEUTRAL AND BASIC AMINO ACID TRANSPORT PROTEIN RBAT"/>
    <property type="match status" value="1"/>
</dbReference>
<gene>
    <name evidence="9" type="primary">Mal-B1-L</name>
    <name evidence="9" type="ORF">Hamer_G021379</name>
</gene>
<evidence type="ECO:0000256" key="6">
    <source>
        <dbReference type="SAM" id="MobiDB-lite"/>
    </source>
</evidence>
<evidence type="ECO:0000256" key="5">
    <source>
        <dbReference type="ARBA" id="ARBA00023295"/>
    </source>
</evidence>
<name>A0A8J5JTI3_HOMAM</name>
<evidence type="ECO:0000256" key="7">
    <source>
        <dbReference type="SAM" id="SignalP"/>
    </source>
</evidence>
<dbReference type="EC" id="3.2.1.20" evidence="3"/>
<dbReference type="Pfam" id="PF00128">
    <property type="entry name" value="Alpha-amylase"/>
    <property type="match status" value="1"/>
</dbReference>
<proteinExistence type="inferred from homology"/>
<keyword evidence="10" id="KW-1185">Reference proteome</keyword>
<comment type="similarity">
    <text evidence="2">Belongs to the glycosyl hydrolase 13 family.</text>
</comment>
<protein>
    <recommendedName>
        <fullName evidence="3">alpha-glucosidase</fullName>
        <ecNumber evidence="3">3.2.1.20</ecNumber>
    </recommendedName>
</protein>
<dbReference type="CDD" id="cd11328">
    <property type="entry name" value="AmyAc_maltase"/>
    <property type="match status" value="1"/>
</dbReference>
<evidence type="ECO:0000313" key="10">
    <source>
        <dbReference type="Proteomes" id="UP000747542"/>
    </source>
</evidence>
<organism evidence="9 10">
    <name type="scientific">Homarus americanus</name>
    <name type="common">American lobster</name>
    <dbReference type="NCBI Taxonomy" id="6706"/>
    <lineage>
        <taxon>Eukaryota</taxon>
        <taxon>Metazoa</taxon>
        <taxon>Ecdysozoa</taxon>
        <taxon>Arthropoda</taxon>
        <taxon>Crustacea</taxon>
        <taxon>Multicrustacea</taxon>
        <taxon>Malacostraca</taxon>
        <taxon>Eumalacostraca</taxon>
        <taxon>Eucarida</taxon>
        <taxon>Decapoda</taxon>
        <taxon>Pleocyemata</taxon>
        <taxon>Astacidea</taxon>
        <taxon>Nephropoidea</taxon>
        <taxon>Nephropidae</taxon>
        <taxon>Homarus</taxon>
    </lineage>
</organism>
<dbReference type="AlphaFoldDB" id="A0A8J5JTI3"/>
<accession>A0A8J5JTI3</accession>
<feature type="region of interest" description="Disordered" evidence="6">
    <location>
        <begin position="140"/>
        <end position="192"/>
    </location>
</feature>
<dbReference type="GO" id="GO:0004558">
    <property type="term" value="F:alpha-1,4-glucosidase activity"/>
    <property type="evidence" value="ECO:0007669"/>
    <property type="project" value="UniProtKB-EC"/>
</dbReference>
<dbReference type="Proteomes" id="UP000747542">
    <property type="component" value="Unassembled WGS sequence"/>
</dbReference>
<feature type="region of interest" description="Disordered" evidence="6">
    <location>
        <begin position="590"/>
        <end position="610"/>
    </location>
</feature>